<dbReference type="SUPFAM" id="SSF51735">
    <property type="entry name" value="NAD(P)-binding Rossmann-fold domains"/>
    <property type="match status" value="1"/>
</dbReference>
<feature type="binding site" evidence="5">
    <location>
        <position position="292"/>
    </location>
    <ligand>
        <name>substrate</name>
    </ligand>
</feature>
<keyword evidence="2 5" id="KW-0521">NADP</keyword>
<reference evidence="7 8" key="1">
    <citation type="submission" date="2019-01" db="EMBL/GenBank/DDBJ databases">
        <title>The draft genome of Rhizobium sp. 24NR.</title>
        <authorList>
            <person name="Liu L."/>
            <person name="Liang L."/>
            <person name="Shi S."/>
            <person name="Xu L."/>
            <person name="Wang X."/>
            <person name="Li L."/>
            <person name="Zhang X."/>
        </authorList>
    </citation>
    <scope>NUCLEOTIDE SEQUENCE [LARGE SCALE GENOMIC DNA]</scope>
    <source>
        <strain evidence="7 8">24NR</strain>
    </source>
</reference>
<dbReference type="Gene3D" id="3.90.25.10">
    <property type="entry name" value="UDP-galactose 4-epimerase, domain 1"/>
    <property type="match status" value="1"/>
</dbReference>
<feature type="binding site" evidence="5">
    <location>
        <position position="202"/>
    </location>
    <ligand>
        <name>NADP(+)</name>
        <dbReference type="ChEBI" id="CHEBI:58349"/>
    </ligand>
</feature>
<feature type="binding site" evidence="5">
    <location>
        <position position="210"/>
    </location>
    <ligand>
        <name>substrate</name>
    </ligand>
</feature>
<dbReference type="InterPro" id="IPR036291">
    <property type="entry name" value="NAD(P)-bd_dom_sf"/>
</dbReference>
<comment type="function">
    <text evidence="5">Catalyzes the two-step NADP-dependent conversion of GDP-4-dehydro-6-deoxy-D-mannose to GDP-fucose, involving an epimerase and a reductase reaction.</text>
</comment>
<evidence type="ECO:0000313" key="7">
    <source>
        <dbReference type="EMBL" id="RWX80914.1"/>
    </source>
</evidence>
<dbReference type="Pfam" id="PF01370">
    <property type="entry name" value="Epimerase"/>
    <property type="match status" value="1"/>
</dbReference>
<dbReference type="InterPro" id="IPR001509">
    <property type="entry name" value="Epimerase_deHydtase"/>
</dbReference>
<dbReference type="EMBL" id="SBIP01000001">
    <property type="protein sequence ID" value="RWX80914.1"/>
    <property type="molecule type" value="Genomic_DNA"/>
</dbReference>
<feature type="binding site" evidence="5">
    <location>
        <position position="163"/>
    </location>
    <ligand>
        <name>NADP(+)</name>
        <dbReference type="ChEBI" id="CHEBI:58349"/>
    </ligand>
</feature>
<evidence type="ECO:0000259" key="6">
    <source>
        <dbReference type="Pfam" id="PF01370"/>
    </source>
</evidence>
<dbReference type="EC" id="1.1.1.271" evidence="5"/>
<evidence type="ECO:0000256" key="3">
    <source>
        <dbReference type="ARBA" id="ARBA00023002"/>
    </source>
</evidence>
<feature type="binding site" evidence="5">
    <location>
        <begin position="34"/>
        <end position="40"/>
    </location>
    <ligand>
        <name>NADP(+)</name>
        <dbReference type="ChEBI" id="CHEBI:58349"/>
    </ligand>
</feature>
<feature type="binding site" evidence="5">
    <location>
        <position position="225"/>
    </location>
    <ligand>
        <name>substrate</name>
    </ligand>
</feature>
<evidence type="ECO:0000313" key="8">
    <source>
        <dbReference type="Proteomes" id="UP000287687"/>
    </source>
</evidence>
<accession>A0A444LKQ3</accession>
<keyword evidence="4 5" id="KW-0413">Isomerase</keyword>
<dbReference type="PANTHER" id="PTHR43238:SF1">
    <property type="entry name" value="GDP-L-FUCOSE SYNTHASE"/>
    <property type="match status" value="1"/>
</dbReference>
<comment type="catalytic activity">
    <reaction evidence="5">
        <text>GDP-beta-L-fucose + NADP(+) = GDP-4-dehydro-alpha-D-rhamnose + NADPH + H(+)</text>
        <dbReference type="Rhea" id="RHEA:18885"/>
        <dbReference type="ChEBI" id="CHEBI:15378"/>
        <dbReference type="ChEBI" id="CHEBI:57273"/>
        <dbReference type="ChEBI" id="CHEBI:57783"/>
        <dbReference type="ChEBI" id="CHEBI:57964"/>
        <dbReference type="ChEBI" id="CHEBI:58349"/>
        <dbReference type="EC" id="1.1.1.271"/>
    </reaction>
</comment>
<dbReference type="PANTHER" id="PTHR43238">
    <property type="entry name" value="GDP-L-FUCOSE SYNTHASE"/>
    <property type="match status" value="1"/>
</dbReference>
<organism evidence="7 8">
    <name type="scientific">Neorhizobium lilium</name>
    <dbReference type="NCBI Taxonomy" id="2503024"/>
    <lineage>
        <taxon>Bacteria</taxon>
        <taxon>Pseudomonadati</taxon>
        <taxon>Pseudomonadota</taxon>
        <taxon>Alphaproteobacteria</taxon>
        <taxon>Hyphomicrobiales</taxon>
        <taxon>Rhizobiaceae</taxon>
        <taxon>Rhizobium/Agrobacterium group</taxon>
        <taxon>Neorhizobium</taxon>
    </lineage>
</organism>
<dbReference type="Gene3D" id="3.40.50.720">
    <property type="entry name" value="NAD(P)-binding Rossmann-like Domain"/>
    <property type="match status" value="1"/>
</dbReference>
<protein>
    <recommendedName>
        <fullName evidence="5">GDP-L-fucose synthase</fullName>
        <ecNumber evidence="5">1.1.1.271</ecNumber>
    </recommendedName>
    <alternativeName>
        <fullName evidence="5">GDP-4-keto-6-deoxy-D-mannose-3,5-epimerase-4-reductase</fullName>
    </alternativeName>
</protein>
<feature type="site" description="Important for catalytic activity" evidence="5">
    <location>
        <position position="132"/>
    </location>
</feature>
<feature type="binding site" evidence="5">
    <location>
        <begin position="128"/>
        <end position="131"/>
    </location>
    <ligand>
        <name>NADP(+)</name>
        <dbReference type="ChEBI" id="CHEBI:58349"/>
    </ligand>
</feature>
<comment type="caution">
    <text evidence="7">The sequence shown here is derived from an EMBL/GenBank/DDBJ whole genome shotgun (WGS) entry which is preliminary data.</text>
</comment>
<feature type="active site" description="Proton donor/acceptor" evidence="5">
    <location>
        <position position="159"/>
    </location>
</feature>
<keyword evidence="3 5" id="KW-0560">Oxidoreductase</keyword>
<dbReference type="GO" id="GO:0070401">
    <property type="term" value="F:NADP+ binding"/>
    <property type="evidence" value="ECO:0007669"/>
    <property type="project" value="UniProtKB-UniRule"/>
</dbReference>
<dbReference type="InterPro" id="IPR028614">
    <property type="entry name" value="GDP_fucose/colitose_synth"/>
</dbReference>
<dbReference type="Proteomes" id="UP000287687">
    <property type="component" value="Unassembled WGS sequence"/>
</dbReference>
<dbReference type="GO" id="GO:0050577">
    <property type="term" value="F:GDP-L-fucose synthase activity"/>
    <property type="evidence" value="ECO:0007669"/>
    <property type="project" value="UniProtKB-UniRule"/>
</dbReference>
<feature type="site" description="Important for catalytic activity" evidence="5">
    <location>
        <position position="130"/>
    </location>
</feature>
<comment type="pathway">
    <text evidence="5">Nucleotide-sugar biosynthesis; GDP-L-fucose biosynthesis via de novo pathway; GDP-L-fucose from GDP-alpha-D-mannose: step 2/2.</text>
</comment>
<evidence type="ECO:0000256" key="2">
    <source>
        <dbReference type="ARBA" id="ARBA00022857"/>
    </source>
</evidence>
<keyword evidence="5" id="KW-0511">Multifunctional enzyme</keyword>
<keyword evidence="8" id="KW-1185">Reference proteome</keyword>
<name>A0A444LKQ3_9HYPH</name>
<comment type="similarity">
    <text evidence="1 5">Belongs to the NAD(P)-dependent epimerase/dehydratase family. Fucose synthase subfamily.</text>
</comment>
<evidence type="ECO:0000256" key="4">
    <source>
        <dbReference type="ARBA" id="ARBA00023235"/>
    </source>
</evidence>
<dbReference type="CDD" id="cd05239">
    <property type="entry name" value="GDP_FS_SDR_e"/>
    <property type="match status" value="1"/>
</dbReference>
<evidence type="ECO:0000256" key="5">
    <source>
        <dbReference type="HAMAP-Rule" id="MF_00956"/>
    </source>
</evidence>
<feature type="binding site" evidence="5">
    <location>
        <begin position="186"/>
        <end position="189"/>
    </location>
    <ligand>
        <name>NADP(+)</name>
        <dbReference type="ChEBI" id="CHEBI:58349"/>
    </ligand>
</feature>
<dbReference type="GO" id="GO:0016853">
    <property type="term" value="F:isomerase activity"/>
    <property type="evidence" value="ECO:0007669"/>
    <property type="project" value="UniProtKB-KW"/>
</dbReference>
<gene>
    <name evidence="5" type="primary">fcl</name>
    <name evidence="7" type="ORF">EPK99_00810</name>
</gene>
<dbReference type="OrthoDB" id="9811425at2"/>
<sequence>MVDKTTLIIEATGRNGRPDKDIFQFKGKRVWVAGHNGMVGSALVRRLEREDCTILKVSRRELDLTRQSDTEKWMKAARPDVICVAAAKVGGIGANAAYPADFLYTNLQIATNVMKTAAEIGVEKLLWLGSSCIYPKFATQPIDEDALLTGPLEPTNEAYAIAKIAALKLAEAYAKQYGVRSILVMPTNLYGQNDNFDEFNSHVIPAMLRKIHEAKAARREKVEMWGTGTPRREFLHVDDLADACCFLMKRHDHLPVTNIGSGDEISIRDLAYLVANIVGYAGEIVFDSSKPDGAPRKLLNTSRLTSEGWRPSVHLKSGISDLYERWQAPARQRQEDPVLMS</sequence>
<feature type="domain" description="NAD-dependent epimerase/dehydratase" evidence="6">
    <location>
        <begin position="31"/>
        <end position="260"/>
    </location>
</feature>
<dbReference type="GO" id="GO:0042351">
    <property type="term" value="P:'de novo' GDP-L-fucose biosynthetic process"/>
    <property type="evidence" value="ECO:0007669"/>
    <property type="project" value="UniProtKB-UniRule"/>
</dbReference>
<proteinExistence type="inferred from homology"/>
<dbReference type="HAMAP" id="MF_00956">
    <property type="entry name" value="GDP_fucose_synth"/>
    <property type="match status" value="1"/>
</dbReference>
<dbReference type="AlphaFoldDB" id="A0A444LKQ3"/>
<feature type="binding site" evidence="5">
    <location>
        <position position="232"/>
    </location>
    <ligand>
        <name>substrate</name>
    </ligand>
</feature>
<dbReference type="UniPathway" id="UPA00128">
    <property type="reaction ID" value="UER00191"/>
</dbReference>
<evidence type="ECO:0000256" key="1">
    <source>
        <dbReference type="ARBA" id="ARBA00005959"/>
    </source>
</evidence>